<dbReference type="RefSeq" id="XP_026493825.2">
    <property type="nucleotide sequence ID" value="XM_026638040.2"/>
</dbReference>
<dbReference type="OrthoDB" id="7398970at2759"/>
<keyword evidence="2" id="KW-1185">Reference proteome</keyword>
<dbReference type="Pfam" id="PF16091">
    <property type="entry name" value="DUF4820"/>
    <property type="match status" value="1"/>
</dbReference>
<dbReference type="AlphaFoldDB" id="A0A8B8I9X7"/>
<reference evidence="3 4" key="1">
    <citation type="submission" date="2025-05" db="UniProtKB">
        <authorList>
            <consortium name="RefSeq"/>
        </authorList>
    </citation>
    <scope>IDENTIFICATION</scope>
    <source>
        <tissue evidence="3 4">Whole body</tissue>
    </source>
</reference>
<proteinExistence type="predicted"/>
<name>A0A8B8I9X7_VANTA</name>
<dbReference type="Proteomes" id="UP001652626">
    <property type="component" value="Chromosome 18"/>
</dbReference>
<protein>
    <submittedName>
        <fullName evidence="3 4">Uncharacterized protein Jabba</fullName>
    </submittedName>
</protein>
<evidence type="ECO:0000313" key="4">
    <source>
        <dbReference type="RefSeq" id="XP_064073694.1"/>
    </source>
</evidence>
<dbReference type="GeneID" id="113399035"/>
<organism evidence="2 3">
    <name type="scientific">Vanessa tameamea</name>
    <name type="common">Kamehameha butterfly</name>
    <dbReference type="NCBI Taxonomy" id="334116"/>
    <lineage>
        <taxon>Eukaryota</taxon>
        <taxon>Metazoa</taxon>
        <taxon>Ecdysozoa</taxon>
        <taxon>Arthropoda</taxon>
        <taxon>Hexapoda</taxon>
        <taxon>Insecta</taxon>
        <taxon>Pterygota</taxon>
        <taxon>Neoptera</taxon>
        <taxon>Endopterygota</taxon>
        <taxon>Lepidoptera</taxon>
        <taxon>Glossata</taxon>
        <taxon>Ditrysia</taxon>
        <taxon>Papilionoidea</taxon>
        <taxon>Nymphalidae</taxon>
        <taxon>Nymphalinae</taxon>
        <taxon>Vanessa</taxon>
    </lineage>
</organism>
<evidence type="ECO:0000256" key="1">
    <source>
        <dbReference type="SAM" id="MobiDB-lite"/>
    </source>
</evidence>
<dbReference type="OMA" id="YQGNRIM"/>
<evidence type="ECO:0000313" key="3">
    <source>
        <dbReference type="RefSeq" id="XP_026493825.2"/>
    </source>
</evidence>
<feature type="region of interest" description="Disordered" evidence="1">
    <location>
        <begin position="310"/>
        <end position="333"/>
    </location>
</feature>
<sequence length="333" mass="38098">MELVSIVKEVLQNAAESASSYRLGQTALRYMDRALWIVEKSARWAVPLPLDQEERPQPELIRPLPWVFFLALLLLLRVTRESISLINLALGKPPLRSADVVTYIQSKRRYLRTLKYQGNRIMRARTEPTTRETWYSSLQSLFEFTMCFRRQHYGNNNTQLSNGDEILVVKRNKRGQQNDAGSSMERLIEKMMVDIDADSDDSSGYTLTNITNPRSEKSDYNTESDQDTFQTNKYPEEIGNRSNSSAEGNICHENSVVSENTDDVELPNCDDIYKLGKKEQEINDSKEYSIDFIKTEITNQVEQIIKSQHKIANGRAANDSSIKESSTEAEAGY</sequence>
<dbReference type="RefSeq" id="XP_064073694.1">
    <property type="nucleotide sequence ID" value="XM_064217624.1"/>
</dbReference>
<evidence type="ECO:0000313" key="2">
    <source>
        <dbReference type="Proteomes" id="UP001652626"/>
    </source>
</evidence>
<gene>
    <name evidence="3 4" type="primary">Jabba</name>
</gene>
<feature type="region of interest" description="Disordered" evidence="1">
    <location>
        <begin position="208"/>
        <end position="228"/>
    </location>
</feature>
<accession>A0A8B8I9X7</accession>
<dbReference type="InterPro" id="IPR032150">
    <property type="entry name" value="DUF4820"/>
</dbReference>